<dbReference type="InterPro" id="IPR015897">
    <property type="entry name" value="CHK_kinase-like"/>
</dbReference>
<dbReference type="InterPro" id="IPR011009">
    <property type="entry name" value="Kinase-like_dom_sf"/>
</dbReference>
<feature type="domain" description="CHK kinase-like" evidence="1">
    <location>
        <begin position="654"/>
        <end position="852"/>
    </location>
</feature>
<dbReference type="InterPro" id="IPR050757">
    <property type="entry name" value="Collagen_mod_GT25"/>
</dbReference>
<keyword evidence="3" id="KW-1185">Reference proteome</keyword>
<dbReference type="AlphaFoldDB" id="A0A226DGK5"/>
<dbReference type="OrthoDB" id="69177at2759"/>
<reference evidence="2 3" key="1">
    <citation type="submission" date="2015-12" db="EMBL/GenBank/DDBJ databases">
        <title>The genome of Folsomia candida.</title>
        <authorList>
            <person name="Faddeeva A."/>
            <person name="Derks M.F."/>
            <person name="Anvar Y."/>
            <person name="Smit S."/>
            <person name="Van Straalen N."/>
            <person name="Roelofs D."/>
        </authorList>
    </citation>
    <scope>NUCLEOTIDE SEQUENCE [LARGE SCALE GENOMIC DNA]</scope>
    <source>
        <strain evidence="2 3">VU population</strain>
        <tissue evidence="2">Whole body</tissue>
    </source>
</reference>
<dbReference type="InterPro" id="IPR004119">
    <property type="entry name" value="EcKL"/>
</dbReference>
<evidence type="ECO:0000313" key="2">
    <source>
        <dbReference type="EMBL" id="OXA44685.1"/>
    </source>
</evidence>
<name>A0A226DGK5_FOLCA</name>
<evidence type="ECO:0000313" key="3">
    <source>
        <dbReference type="Proteomes" id="UP000198287"/>
    </source>
</evidence>
<dbReference type="SMART" id="SM00587">
    <property type="entry name" value="CHK"/>
    <property type="match status" value="1"/>
</dbReference>
<evidence type="ECO:0000259" key="1">
    <source>
        <dbReference type="SMART" id="SM00587"/>
    </source>
</evidence>
<accession>A0A226DGK5</accession>
<sequence length="952" mass="108605">DINFPTVQLAIFIKRPTPFIEEFFEKVVNLDYPKKNLGIFLYNGALYHGHQVDNFRHKYSKFYQSFTSLGSRTRIGDNDARRIAVDEAIANEFEYFFSLNSDAHLDNPATLKILIGEGKKGIISPMLIRPYSGWSNFWGAINHDGYYARSKDYVSIVKRNVTGVWKVPFLSGAYLMSYDIFRNSTLRPKYTNNFLIPELAFCLNNRIRNIPMFVSNVVEFGHLVNNFRKFFQYLNSFANLAPKLCDLVAEIGGWQLGNSGNCGVANGGWQLVKSGNCRVAIDNFDITRIHAELYELFDNRYDWEKRYLHADWSSVLNVNQSLVEIMKNPETMPCPDVFWVPLVTPSFCEELIDEMEVYGKWFMGLNYDHRAEGGATEDAPTVDIHLYEIGFGDVWLEFLRLYVVPLQVKLFMDNLPYPPIAKMNFVVRYKPDEQAYLKPHHDKSTYTVNIALNKGGGIDFEVFTKYQLSSGLIFLSKSLVTRSAGWRMPIYTVPNKVTLKFAEETKMSQESDTDGLKDSEVLPPQLEEAVSSTIVQKIASAYKPDAIVVSYSVKPGTKPGDNYMSVMYAVEILLKNGSNNPENIDVMLKTMPKNPLRIREINEMAAFVKEANMYTQLFPGMVKFQEGKGLERSQIFSGWPTCFATFQNGIDDYLAMEDLRGKGFYMADRINGLTPPQVRLLLLNLAQFHAISYAQFGGDRTAIMSKYPWLEERIFPPADKIDPNMISWMKSSIVNLSDRIRSAGHAHEADLMSKIYGGDDPNDTTFWSDMNSLVSGNKKHVVINHGDCWTNNVLFHEDGRLKFIDFQASRCALRGVDLAYFMHTSFSNEDLNEREDFYLKLYYDEFIRFLDKLGFDTSGAGLSWEDFMEEWKECKFSGVVMGLSMAPFICAEADVLPDMENLSQDDYGADAVDKMIDQVGCGEGSASWKKIFNLAVNHLPRCRQTLEYAKKG</sequence>
<gene>
    <name evidence="2" type="ORF">Fcan01_20681</name>
</gene>
<dbReference type="STRING" id="158441.A0A226DGK5"/>
<feature type="non-terminal residue" evidence="2">
    <location>
        <position position="1"/>
    </location>
</feature>
<proteinExistence type="predicted"/>
<dbReference type="PANTHER" id="PTHR10730">
    <property type="entry name" value="PROCOLLAGEN-LYSINE,2-OXOGLUTARATE 5-DIOXYGENASE/GLYCOSYLTRANSFERASE 25 FAMILY MEMBER"/>
    <property type="match status" value="1"/>
</dbReference>
<dbReference type="PANTHER" id="PTHR10730:SF45">
    <property type="entry name" value="PROCOLLAGEN-LYSINE,2-OXOGLUTARATE 5-DIOXYGENASE"/>
    <property type="match status" value="1"/>
</dbReference>
<dbReference type="Pfam" id="PF02958">
    <property type="entry name" value="EcKL"/>
    <property type="match status" value="1"/>
</dbReference>
<dbReference type="Gene3D" id="3.90.1200.10">
    <property type="match status" value="1"/>
</dbReference>
<protein>
    <recommendedName>
        <fullName evidence="1">CHK kinase-like domain-containing protein</fullName>
    </recommendedName>
</protein>
<organism evidence="2 3">
    <name type="scientific">Folsomia candida</name>
    <name type="common">Springtail</name>
    <dbReference type="NCBI Taxonomy" id="158441"/>
    <lineage>
        <taxon>Eukaryota</taxon>
        <taxon>Metazoa</taxon>
        <taxon>Ecdysozoa</taxon>
        <taxon>Arthropoda</taxon>
        <taxon>Hexapoda</taxon>
        <taxon>Collembola</taxon>
        <taxon>Entomobryomorpha</taxon>
        <taxon>Isotomoidea</taxon>
        <taxon>Isotomidae</taxon>
        <taxon>Proisotominae</taxon>
        <taxon>Folsomia</taxon>
    </lineage>
</organism>
<dbReference type="GO" id="GO:0005783">
    <property type="term" value="C:endoplasmic reticulum"/>
    <property type="evidence" value="ECO:0007669"/>
    <property type="project" value="TreeGrafter"/>
</dbReference>
<dbReference type="GO" id="GO:0008475">
    <property type="term" value="F:procollagen-lysine 5-dioxygenase activity"/>
    <property type="evidence" value="ECO:0007669"/>
    <property type="project" value="TreeGrafter"/>
</dbReference>
<dbReference type="Proteomes" id="UP000198287">
    <property type="component" value="Unassembled WGS sequence"/>
</dbReference>
<dbReference type="EMBL" id="LNIX01000019">
    <property type="protein sequence ID" value="OXA44685.1"/>
    <property type="molecule type" value="Genomic_DNA"/>
</dbReference>
<comment type="caution">
    <text evidence="2">The sequence shown here is derived from an EMBL/GenBank/DDBJ whole genome shotgun (WGS) entry which is preliminary data.</text>
</comment>
<dbReference type="SUPFAM" id="SSF56112">
    <property type="entry name" value="Protein kinase-like (PK-like)"/>
    <property type="match status" value="1"/>
</dbReference>